<protein>
    <recommendedName>
        <fullName evidence="4">Lipoprotein</fullName>
    </recommendedName>
</protein>
<gene>
    <name evidence="2" type="ORF">ACFP85_15175</name>
</gene>
<feature type="signal peptide" evidence="1">
    <location>
        <begin position="1"/>
        <end position="21"/>
    </location>
</feature>
<dbReference type="Gene3D" id="2.60.120.380">
    <property type="match status" value="1"/>
</dbReference>
<sequence>MSKILRSFVLLMLLFSLLGCGGEEGTEAEPPKVCTQTSIYYCPSSAFTDPFGISFTLAWYSGQCTREVVCADDPNLPAVDPANGIIDDNFIAANWTTSSLTDKEPNSTFDQAQPFILRASSGVLIRGSLDANTDQADMYAFIVDGDASILIYLCETPDDCLQPWYQGDQMYLALYDHNRVLLDTTAVPEANGHVFSRPYLIPGEQYFIAVHASTQLTGTLEYKLVVTD</sequence>
<dbReference type="Proteomes" id="UP001596364">
    <property type="component" value="Unassembled WGS sequence"/>
</dbReference>
<keyword evidence="3" id="KW-1185">Reference proteome</keyword>
<reference evidence="3" key="1">
    <citation type="journal article" date="2019" name="Int. J. Syst. Evol. Microbiol.">
        <title>The Global Catalogue of Microorganisms (GCM) 10K type strain sequencing project: providing services to taxonomists for standard genome sequencing and annotation.</title>
        <authorList>
            <consortium name="The Broad Institute Genomics Platform"/>
            <consortium name="The Broad Institute Genome Sequencing Center for Infectious Disease"/>
            <person name="Wu L."/>
            <person name="Ma J."/>
        </authorList>
    </citation>
    <scope>NUCLEOTIDE SEQUENCE [LARGE SCALE GENOMIC DNA]</scope>
    <source>
        <strain evidence="3">CGMCC 1.16031</strain>
    </source>
</reference>
<feature type="chain" id="PRO_5045693023" description="Lipoprotein" evidence="1">
    <location>
        <begin position="22"/>
        <end position="228"/>
    </location>
</feature>
<evidence type="ECO:0000313" key="3">
    <source>
        <dbReference type="Proteomes" id="UP001596364"/>
    </source>
</evidence>
<evidence type="ECO:0000313" key="2">
    <source>
        <dbReference type="EMBL" id="MFC6441494.1"/>
    </source>
</evidence>
<organism evidence="2 3">
    <name type="scientific">Pseudobowmanella zhangzhouensis</name>
    <dbReference type="NCBI Taxonomy" id="1537679"/>
    <lineage>
        <taxon>Bacteria</taxon>
        <taxon>Pseudomonadati</taxon>
        <taxon>Pseudomonadota</taxon>
        <taxon>Gammaproteobacteria</taxon>
        <taxon>Alteromonadales</taxon>
        <taxon>Alteromonadaceae</taxon>
    </lineage>
</organism>
<name>A0ABW1XPC3_9ALTE</name>
<evidence type="ECO:0008006" key="4">
    <source>
        <dbReference type="Google" id="ProtNLM"/>
    </source>
</evidence>
<accession>A0ABW1XPC3</accession>
<keyword evidence="1" id="KW-0732">Signal</keyword>
<evidence type="ECO:0000256" key="1">
    <source>
        <dbReference type="SAM" id="SignalP"/>
    </source>
</evidence>
<comment type="caution">
    <text evidence="2">The sequence shown here is derived from an EMBL/GenBank/DDBJ whole genome shotgun (WGS) entry which is preliminary data.</text>
</comment>
<proteinExistence type="predicted"/>
<dbReference type="RefSeq" id="WP_131257746.1">
    <property type="nucleotide sequence ID" value="NZ_JBHSUS010000001.1"/>
</dbReference>
<dbReference type="EMBL" id="JBHSUS010000001">
    <property type="protein sequence ID" value="MFC6441494.1"/>
    <property type="molecule type" value="Genomic_DNA"/>
</dbReference>
<dbReference type="PROSITE" id="PS51257">
    <property type="entry name" value="PROKAR_LIPOPROTEIN"/>
    <property type="match status" value="1"/>
</dbReference>